<dbReference type="Pfam" id="PF00581">
    <property type="entry name" value="Rhodanese"/>
    <property type="match status" value="1"/>
</dbReference>
<dbReference type="Gene3D" id="3.40.250.10">
    <property type="entry name" value="Rhodanese-like domain"/>
    <property type="match status" value="1"/>
</dbReference>
<gene>
    <name evidence="3" type="ORF">X474_18780</name>
</gene>
<evidence type="ECO:0000313" key="3">
    <source>
        <dbReference type="EMBL" id="KIX12506.1"/>
    </source>
</evidence>
<dbReference type="SUPFAM" id="SSF52821">
    <property type="entry name" value="Rhodanese/Cell cycle control phosphatase"/>
    <property type="match status" value="1"/>
</dbReference>
<dbReference type="PROSITE" id="PS50206">
    <property type="entry name" value="RHODANESE_3"/>
    <property type="match status" value="1"/>
</dbReference>
<dbReference type="EMBL" id="AZAC01000030">
    <property type="protein sequence ID" value="KIX12506.1"/>
    <property type="molecule type" value="Genomic_DNA"/>
</dbReference>
<feature type="signal peptide" evidence="1">
    <location>
        <begin position="1"/>
        <end position="27"/>
    </location>
</feature>
<dbReference type="PROSITE" id="PS00380">
    <property type="entry name" value="RHODANESE_1"/>
    <property type="match status" value="1"/>
</dbReference>
<comment type="caution">
    <text evidence="3">The sequence shown here is derived from an EMBL/GenBank/DDBJ whole genome shotgun (WGS) entry which is preliminary data.</text>
</comment>
<accession>A0A0D2JA21</accession>
<dbReference type="CDD" id="cd00158">
    <property type="entry name" value="RHOD"/>
    <property type="match status" value="1"/>
</dbReference>
<dbReference type="InterPro" id="IPR036873">
    <property type="entry name" value="Rhodanese-like_dom_sf"/>
</dbReference>
<keyword evidence="1" id="KW-0732">Signal</keyword>
<dbReference type="RefSeq" id="WP_197282159.1">
    <property type="nucleotide sequence ID" value="NZ_AZAC01000030.1"/>
</dbReference>
<evidence type="ECO:0000256" key="1">
    <source>
        <dbReference type="SAM" id="SignalP"/>
    </source>
</evidence>
<organism evidence="3 4">
    <name type="scientific">Dethiosulfatarculus sandiegensis</name>
    <dbReference type="NCBI Taxonomy" id="1429043"/>
    <lineage>
        <taxon>Bacteria</taxon>
        <taxon>Pseudomonadati</taxon>
        <taxon>Thermodesulfobacteriota</taxon>
        <taxon>Desulfarculia</taxon>
        <taxon>Desulfarculales</taxon>
        <taxon>Desulfarculaceae</taxon>
        <taxon>Dethiosulfatarculus</taxon>
    </lineage>
</organism>
<feature type="chain" id="PRO_5002245196" description="Rhodanese domain-containing protein" evidence="1">
    <location>
        <begin position="28"/>
        <end position="144"/>
    </location>
</feature>
<dbReference type="SMART" id="SM00450">
    <property type="entry name" value="RHOD"/>
    <property type="match status" value="1"/>
</dbReference>
<sequence length="144" mass="15795">MKKQNIFTCFIMALVLSLSLGAASAFAATYGKNLVTEAKKQIKVVDLETAKSKLGQNGWVILDVRTEKEFKRGHLPGAVNIPRGKLEFAMQDKLPNNNANILVYCKKGGRAVLATKTLQNMGYKNAVSMFPGFTDWMKAGNPVN</sequence>
<dbReference type="InterPro" id="IPR001307">
    <property type="entry name" value="Thiosulphate_STrfase_CS"/>
</dbReference>
<dbReference type="Proteomes" id="UP000032233">
    <property type="component" value="Unassembled WGS sequence"/>
</dbReference>
<dbReference type="GO" id="GO:0004792">
    <property type="term" value="F:thiosulfate-cyanide sulfurtransferase activity"/>
    <property type="evidence" value="ECO:0007669"/>
    <property type="project" value="InterPro"/>
</dbReference>
<keyword evidence="4" id="KW-1185">Reference proteome</keyword>
<dbReference type="PANTHER" id="PTHR43031:SF1">
    <property type="entry name" value="PYRIDINE NUCLEOTIDE-DISULPHIDE OXIDOREDUCTASE"/>
    <property type="match status" value="1"/>
</dbReference>
<evidence type="ECO:0000259" key="2">
    <source>
        <dbReference type="PROSITE" id="PS50206"/>
    </source>
</evidence>
<reference evidence="3 4" key="1">
    <citation type="submission" date="2013-11" db="EMBL/GenBank/DDBJ databases">
        <title>Metagenomic analysis of a methanogenic consortium involved in long chain n-alkane degradation.</title>
        <authorList>
            <person name="Davidova I.A."/>
            <person name="Callaghan A.V."/>
            <person name="Wawrik B."/>
            <person name="Pruitt S."/>
            <person name="Marks C."/>
            <person name="Duncan K.E."/>
            <person name="Suflita J.M."/>
        </authorList>
    </citation>
    <scope>NUCLEOTIDE SEQUENCE [LARGE SCALE GENOMIC DNA]</scope>
    <source>
        <strain evidence="3 4">SPR</strain>
    </source>
</reference>
<dbReference type="STRING" id="1429043.X474_18780"/>
<dbReference type="InterPro" id="IPR050229">
    <property type="entry name" value="GlpE_sulfurtransferase"/>
</dbReference>
<name>A0A0D2JA21_9BACT</name>
<protein>
    <recommendedName>
        <fullName evidence="2">Rhodanese domain-containing protein</fullName>
    </recommendedName>
</protein>
<dbReference type="InterPro" id="IPR001763">
    <property type="entry name" value="Rhodanese-like_dom"/>
</dbReference>
<feature type="domain" description="Rhodanese" evidence="2">
    <location>
        <begin position="55"/>
        <end position="144"/>
    </location>
</feature>
<dbReference type="PANTHER" id="PTHR43031">
    <property type="entry name" value="FAD-DEPENDENT OXIDOREDUCTASE"/>
    <property type="match status" value="1"/>
</dbReference>
<proteinExistence type="predicted"/>
<dbReference type="InParanoid" id="A0A0D2JA21"/>
<dbReference type="AlphaFoldDB" id="A0A0D2JA21"/>
<evidence type="ECO:0000313" key="4">
    <source>
        <dbReference type="Proteomes" id="UP000032233"/>
    </source>
</evidence>